<evidence type="ECO:0000259" key="12">
    <source>
        <dbReference type="Pfam" id="PF04234"/>
    </source>
</evidence>
<dbReference type="RefSeq" id="WP_359271331.1">
    <property type="nucleotide sequence ID" value="NZ_JBEZNA010000019.1"/>
</dbReference>
<feature type="transmembrane region" description="Helical" evidence="10">
    <location>
        <begin position="392"/>
        <end position="409"/>
    </location>
</feature>
<evidence type="ECO:0000256" key="8">
    <source>
        <dbReference type="ARBA" id="ARBA00023136"/>
    </source>
</evidence>
<feature type="transmembrane region" description="Helical" evidence="10">
    <location>
        <begin position="165"/>
        <end position="185"/>
    </location>
</feature>
<dbReference type="InterPro" id="IPR032694">
    <property type="entry name" value="CopC/D"/>
</dbReference>
<evidence type="ECO:0000259" key="13">
    <source>
        <dbReference type="Pfam" id="PF05425"/>
    </source>
</evidence>
<dbReference type="SUPFAM" id="SSF81296">
    <property type="entry name" value="E set domains"/>
    <property type="match status" value="1"/>
</dbReference>
<comment type="subcellular location">
    <subcellularLocation>
        <location evidence="1">Cell membrane</location>
        <topology evidence="1">Multi-pass membrane protein</topology>
    </subcellularLocation>
</comment>
<feature type="transmembrane region" description="Helical" evidence="10">
    <location>
        <begin position="197"/>
        <end position="222"/>
    </location>
</feature>
<feature type="domain" description="CopC" evidence="12">
    <location>
        <begin position="42"/>
        <end position="136"/>
    </location>
</feature>
<feature type="transmembrane region" description="Helical" evidence="10">
    <location>
        <begin position="242"/>
        <end position="267"/>
    </location>
</feature>
<evidence type="ECO:0000313" key="14">
    <source>
        <dbReference type="EMBL" id="MEU9577845.1"/>
    </source>
</evidence>
<evidence type="ECO:0000256" key="7">
    <source>
        <dbReference type="ARBA" id="ARBA00023008"/>
    </source>
</evidence>
<evidence type="ECO:0000256" key="6">
    <source>
        <dbReference type="ARBA" id="ARBA00022989"/>
    </source>
</evidence>
<feature type="compositionally biased region" description="Low complexity" evidence="9">
    <location>
        <begin position="481"/>
        <end position="529"/>
    </location>
</feature>
<keyword evidence="5 11" id="KW-0732">Signal</keyword>
<feature type="domain" description="Copper resistance protein D" evidence="13">
    <location>
        <begin position="350"/>
        <end position="439"/>
    </location>
</feature>
<keyword evidence="7" id="KW-0186">Copper</keyword>
<accession>A0ABV3ENS2</accession>
<feature type="chain" id="PRO_5046986914" evidence="11">
    <location>
        <begin position="44"/>
        <end position="730"/>
    </location>
</feature>
<dbReference type="Pfam" id="PF04234">
    <property type="entry name" value="CopC"/>
    <property type="match status" value="1"/>
</dbReference>
<keyword evidence="8 10" id="KW-0472">Membrane</keyword>
<evidence type="ECO:0000256" key="2">
    <source>
        <dbReference type="ARBA" id="ARBA00022475"/>
    </source>
</evidence>
<evidence type="ECO:0000256" key="3">
    <source>
        <dbReference type="ARBA" id="ARBA00022692"/>
    </source>
</evidence>
<evidence type="ECO:0000313" key="15">
    <source>
        <dbReference type="Proteomes" id="UP001551584"/>
    </source>
</evidence>
<evidence type="ECO:0000256" key="1">
    <source>
        <dbReference type="ARBA" id="ARBA00004651"/>
    </source>
</evidence>
<evidence type="ECO:0000256" key="9">
    <source>
        <dbReference type="SAM" id="MobiDB-lite"/>
    </source>
</evidence>
<sequence>MTPTIAPRAATAASTRTARVLALLLLAVTALLLAGAGPASAHAALTGSDPRQGAVVEQAPEQVTLTFSEKVAVSADSVRVLDPKGNRVDTGEAPSVGGTTLKAELTPGLPEGTFTVAYQVVSEDSHPVSGAYTFSVGAPSKTSVALPEESAGGGAVGTLYGIARYVSYAGFTVLVGGAAFVLVCWRRGAGVRALQRLVVGGWLALTTGTLALLLLRGAYIGSGKMGDVLDMGLLAQVLQSRTGAALVCRLLLLAVAALFVAVLFGTYQRREDGEEKRDLSFGLAVGGVVVSAGLAATWALSEHASAGLQPGIAMPVDVVHLLAVALWLGGLAALLVALYRGAAEHTVDRAAVGRFSRVAFVSVAALAATGLYQSWRQVGSWDALTGTTYGRLLILKGGLIAVLVGVAWISRRWTRRLDGPAADHAPAGAEPAVGVTAVAAAPTAGAGAAVAPAAGAAGGTTAGASVEVASDSGGPGEASDRGAGAASGTSGGATSDTAGAGAASGAGADPAEAAGGAASAGHPAGGAPARTTDGGEAPEDPRRAAQLARQRAAVETARRRRERDADAPRAGLRRSVLTEAAIAVVVLAVTTALTGSEPGRTEQEARAAAASLPAVDAAPVTLELPFDTGGVDGEGVVRLEFEPGRVGDNSVHIYAEDPQGAPYDLPEIKMALTLEAKDIGPLPAAPVNAAPGHWYAGGLQVPMAGDWKVSVTVRTSDIDQVTVHKNVKIG</sequence>
<gene>
    <name evidence="14" type="ORF">AB0D95_11330</name>
</gene>
<reference evidence="14 15" key="1">
    <citation type="submission" date="2024-06" db="EMBL/GenBank/DDBJ databases">
        <title>The Natural Products Discovery Center: Release of the First 8490 Sequenced Strains for Exploring Actinobacteria Biosynthetic Diversity.</title>
        <authorList>
            <person name="Kalkreuter E."/>
            <person name="Kautsar S.A."/>
            <person name="Yang D."/>
            <person name="Bader C.D."/>
            <person name="Teijaro C.N."/>
            <person name="Fluegel L."/>
            <person name="Davis C.M."/>
            <person name="Simpson J.R."/>
            <person name="Lauterbach L."/>
            <person name="Steele A.D."/>
            <person name="Gui C."/>
            <person name="Meng S."/>
            <person name="Li G."/>
            <person name="Viehrig K."/>
            <person name="Ye F."/>
            <person name="Su P."/>
            <person name="Kiefer A.F."/>
            <person name="Nichols A."/>
            <person name="Cepeda A.J."/>
            <person name="Yan W."/>
            <person name="Fan B."/>
            <person name="Jiang Y."/>
            <person name="Adhikari A."/>
            <person name="Zheng C.-J."/>
            <person name="Schuster L."/>
            <person name="Cowan T.M."/>
            <person name="Smanski M.J."/>
            <person name="Chevrette M.G."/>
            <person name="De Carvalho L.P.S."/>
            <person name="Shen B."/>
        </authorList>
    </citation>
    <scope>NUCLEOTIDE SEQUENCE [LARGE SCALE GENOMIC DNA]</scope>
    <source>
        <strain evidence="14 15">NPDC048117</strain>
    </source>
</reference>
<dbReference type="Gene3D" id="2.60.40.1220">
    <property type="match status" value="1"/>
</dbReference>
<evidence type="ECO:0000256" key="11">
    <source>
        <dbReference type="SAM" id="SignalP"/>
    </source>
</evidence>
<keyword evidence="4" id="KW-0479">Metal-binding</keyword>
<evidence type="ECO:0000256" key="4">
    <source>
        <dbReference type="ARBA" id="ARBA00022723"/>
    </source>
</evidence>
<feature type="transmembrane region" description="Helical" evidence="10">
    <location>
        <begin position="351"/>
        <end position="372"/>
    </location>
</feature>
<feature type="signal peptide" evidence="11">
    <location>
        <begin position="1"/>
        <end position="43"/>
    </location>
</feature>
<keyword evidence="15" id="KW-1185">Reference proteome</keyword>
<dbReference type="InterPro" id="IPR008457">
    <property type="entry name" value="Cu-R_CopD_dom"/>
</dbReference>
<feature type="transmembrane region" description="Helical" evidence="10">
    <location>
        <begin position="318"/>
        <end position="339"/>
    </location>
</feature>
<protein>
    <submittedName>
        <fullName evidence="14">Copper resistance protein CopC</fullName>
    </submittedName>
</protein>
<dbReference type="EMBL" id="JBEZNA010000019">
    <property type="protein sequence ID" value="MEU9577845.1"/>
    <property type="molecule type" value="Genomic_DNA"/>
</dbReference>
<keyword evidence="2" id="KW-1003">Cell membrane</keyword>
<dbReference type="Pfam" id="PF05425">
    <property type="entry name" value="CopD"/>
    <property type="match status" value="1"/>
</dbReference>
<keyword evidence="3 10" id="KW-0812">Transmembrane</keyword>
<dbReference type="PANTHER" id="PTHR34820">
    <property type="entry name" value="INNER MEMBRANE PROTEIN YEBZ"/>
    <property type="match status" value="1"/>
</dbReference>
<dbReference type="InterPro" id="IPR014755">
    <property type="entry name" value="Cu-Rt/internalin_Ig-like"/>
</dbReference>
<feature type="compositionally biased region" description="Low complexity" evidence="9">
    <location>
        <begin position="544"/>
        <end position="555"/>
    </location>
</feature>
<organism evidence="14 15">
    <name type="scientific">Streptomyces chilikensis</name>
    <dbReference type="NCBI Taxonomy" id="1194079"/>
    <lineage>
        <taxon>Bacteria</taxon>
        <taxon>Bacillati</taxon>
        <taxon>Actinomycetota</taxon>
        <taxon>Actinomycetes</taxon>
        <taxon>Kitasatosporales</taxon>
        <taxon>Streptomycetaceae</taxon>
        <taxon>Streptomyces</taxon>
    </lineage>
</organism>
<feature type="region of interest" description="Disordered" evidence="9">
    <location>
        <begin position="465"/>
        <end position="569"/>
    </location>
</feature>
<evidence type="ECO:0000256" key="10">
    <source>
        <dbReference type="SAM" id="Phobius"/>
    </source>
</evidence>
<keyword evidence="6 10" id="KW-1133">Transmembrane helix</keyword>
<dbReference type="InterPro" id="IPR007348">
    <property type="entry name" value="CopC_dom"/>
</dbReference>
<feature type="transmembrane region" description="Helical" evidence="10">
    <location>
        <begin position="279"/>
        <end position="298"/>
    </location>
</feature>
<evidence type="ECO:0000256" key="5">
    <source>
        <dbReference type="ARBA" id="ARBA00022729"/>
    </source>
</evidence>
<dbReference type="PANTHER" id="PTHR34820:SF4">
    <property type="entry name" value="INNER MEMBRANE PROTEIN YEBZ"/>
    <property type="match status" value="1"/>
</dbReference>
<name>A0ABV3ENS2_9ACTN</name>
<comment type="caution">
    <text evidence="14">The sequence shown here is derived from an EMBL/GenBank/DDBJ whole genome shotgun (WGS) entry which is preliminary data.</text>
</comment>
<proteinExistence type="predicted"/>
<dbReference type="Proteomes" id="UP001551584">
    <property type="component" value="Unassembled WGS sequence"/>
</dbReference>
<dbReference type="InterPro" id="IPR014756">
    <property type="entry name" value="Ig_E-set"/>
</dbReference>